<evidence type="ECO:0000259" key="1">
    <source>
        <dbReference type="Pfam" id="PF01738"/>
    </source>
</evidence>
<protein>
    <recommendedName>
        <fullName evidence="1">Dienelactone hydrolase domain-containing protein</fullName>
    </recommendedName>
</protein>
<accession>A0A8H5AXC6</accession>
<evidence type="ECO:0000313" key="3">
    <source>
        <dbReference type="Proteomes" id="UP000567179"/>
    </source>
</evidence>
<dbReference type="PANTHER" id="PTHR47562">
    <property type="match status" value="1"/>
</dbReference>
<keyword evidence="3" id="KW-1185">Reference proteome</keyword>
<sequence>MLIQKSHYDVPTKLDAAGRPIRIYVISPVVPDYPNAKFPGPPSGVVVTGPVERFAGQIASSGYVVALPSIYHEFEGPEPLSYDVEGTDRGNEYKIQKEVSAYDEDATLSVDLLLSLGNCNGRIAATGMCLGGHLAFRAAFDPRVLASVCFFATDIHSATLGKGKKDDTLIKVRNGDLTGKGELVMIFGKQAGVEKLLSRSEIAHDTHVPRDGRDLIRKTLEDANVTVSFMEVQAQHAFIRDEHSKGRWDAALTRSLFTFMMEVFERTVGRDLGPRVSLGQQPEHVC</sequence>
<dbReference type="PANTHER" id="PTHR47562:SF2">
    <property type="entry name" value="CARBOXYMETHYLENEBUTENOLIDASE-RELATED"/>
    <property type="match status" value="1"/>
</dbReference>
<reference evidence="2 3" key="1">
    <citation type="journal article" date="2020" name="ISME J.">
        <title>Uncovering the hidden diversity of litter-decomposition mechanisms in mushroom-forming fungi.</title>
        <authorList>
            <person name="Floudas D."/>
            <person name="Bentzer J."/>
            <person name="Ahren D."/>
            <person name="Johansson T."/>
            <person name="Persson P."/>
            <person name="Tunlid A."/>
        </authorList>
    </citation>
    <scope>NUCLEOTIDE SEQUENCE [LARGE SCALE GENOMIC DNA]</scope>
    <source>
        <strain evidence="2 3">CBS 101986</strain>
    </source>
</reference>
<dbReference type="AlphaFoldDB" id="A0A8H5AXC6"/>
<dbReference type="InterPro" id="IPR029058">
    <property type="entry name" value="AB_hydrolase_fold"/>
</dbReference>
<dbReference type="OrthoDB" id="58297at2759"/>
<dbReference type="Gene3D" id="3.40.50.1820">
    <property type="entry name" value="alpha/beta hydrolase"/>
    <property type="match status" value="1"/>
</dbReference>
<dbReference type="GO" id="GO:0016787">
    <property type="term" value="F:hydrolase activity"/>
    <property type="evidence" value="ECO:0007669"/>
    <property type="project" value="InterPro"/>
</dbReference>
<name>A0A8H5AXC6_9AGAR</name>
<comment type="caution">
    <text evidence="2">The sequence shown here is derived from an EMBL/GenBank/DDBJ whole genome shotgun (WGS) entry which is preliminary data.</text>
</comment>
<dbReference type="SUPFAM" id="SSF53474">
    <property type="entry name" value="alpha/beta-Hydrolases"/>
    <property type="match status" value="1"/>
</dbReference>
<dbReference type="InterPro" id="IPR002925">
    <property type="entry name" value="Dienelactn_hydro"/>
</dbReference>
<feature type="domain" description="Dienelactone hydrolase" evidence="1">
    <location>
        <begin position="52"/>
        <end position="154"/>
    </location>
</feature>
<dbReference type="EMBL" id="JAACJJ010000056">
    <property type="protein sequence ID" value="KAF5312603.1"/>
    <property type="molecule type" value="Genomic_DNA"/>
</dbReference>
<gene>
    <name evidence="2" type="ORF">D9619_003215</name>
</gene>
<evidence type="ECO:0000313" key="2">
    <source>
        <dbReference type="EMBL" id="KAF5312603.1"/>
    </source>
</evidence>
<proteinExistence type="predicted"/>
<dbReference type="Pfam" id="PF01738">
    <property type="entry name" value="DLH"/>
    <property type="match status" value="1"/>
</dbReference>
<organism evidence="2 3">
    <name type="scientific">Psilocybe cf. subviscida</name>
    <dbReference type="NCBI Taxonomy" id="2480587"/>
    <lineage>
        <taxon>Eukaryota</taxon>
        <taxon>Fungi</taxon>
        <taxon>Dikarya</taxon>
        <taxon>Basidiomycota</taxon>
        <taxon>Agaricomycotina</taxon>
        <taxon>Agaricomycetes</taxon>
        <taxon>Agaricomycetidae</taxon>
        <taxon>Agaricales</taxon>
        <taxon>Agaricineae</taxon>
        <taxon>Strophariaceae</taxon>
        <taxon>Psilocybe</taxon>
    </lineage>
</organism>
<dbReference type="Proteomes" id="UP000567179">
    <property type="component" value="Unassembled WGS sequence"/>
</dbReference>